<evidence type="ECO:0000313" key="1">
    <source>
        <dbReference type="EMBL" id="EDM29391.1"/>
    </source>
</evidence>
<keyword evidence="2" id="KW-1185">Reference proteome</keyword>
<name>A6DGS4_9BACT</name>
<dbReference type="Proteomes" id="UP000004947">
    <property type="component" value="Unassembled WGS sequence"/>
</dbReference>
<comment type="caution">
    <text evidence="1">The sequence shown here is derived from an EMBL/GenBank/DDBJ whole genome shotgun (WGS) entry which is preliminary data.</text>
</comment>
<protein>
    <submittedName>
        <fullName evidence="1">Uncharacterized protein</fullName>
    </submittedName>
</protein>
<dbReference type="EMBL" id="ABCK01000002">
    <property type="protein sequence ID" value="EDM29391.1"/>
    <property type="molecule type" value="Genomic_DNA"/>
</dbReference>
<evidence type="ECO:0000313" key="2">
    <source>
        <dbReference type="Proteomes" id="UP000004947"/>
    </source>
</evidence>
<sequence>MHLKSLIIIILISFSSYGKIYQLSDIQLLSPESDVLKEKVIWTFVYENDKTAIIKQLKDLRKAKLIDVLDFYQYMNLLKNSSDFNEQYYVDEDLKFLKKLSIHSADDEKMSDLLKGRSNDKYVYDYLIYQAFHHYKEYMDPYILSLKNSQNQKNLFIKYNYEKGNIIYLKRMMNQASKNEKKLLMDLILSSGVKMNNSEEIKLLERRNELGYEIEYSYRLLGLYEKEEHYFSMLAEIDLILSQEKSFELVKKIINLKASEINQDDFKKFAKKVEIEKAKELRYLIIQIAYDHGKDFDKILPEEEKQPNFKESFVYYKAIQLILNNEINKAYLLINAKEGEFKDNKAISLLEDKLKILLDIKIENSESPYKHLSERLDQQSLLVEDNFAQKNYIDSFKSKELKLYDFYEAYDKVNNNQALAYVECFLIYKNIIDDLNEEQQLMVKEKMEVLGLE</sequence>
<reference evidence="1 2" key="1">
    <citation type="journal article" date="2010" name="J. Bacteriol.">
        <title>Genome sequence of Lentisphaera araneosa HTCC2155T, the type species of the order Lentisphaerales in the phylum Lentisphaerae.</title>
        <authorList>
            <person name="Thrash J.C."/>
            <person name="Cho J.C."/>
            <person name="Vergin K.L."/>
            <person name="Morris R.M."/>
            <person name="Giovannoni S.J."/>
        </authorList>
    </citation>
    <scope>NUCLEOTIDE SEQUENCE [LARGE SCALE GENOMIC DNA]</scope>
    <source>
        <strain evidence="1 2">HTCC2155</strain>
    </source>
</reference>
<dbReference type="AlphaFoldDB" id="A6DGS4"/>
<dbReference type="STRING" id="313628.LNTAR_23414"/>
<dbReference type="RefSeq" id="WP_007277111.1">
    <property type="nucleotide sequence ID" value="NZ_ABCK01000002.1"/>
</dbReference>
<accession>A6DGS4</accession>
<gene>
    <name evidence="1" type="ORF">LNTAR_23414</name>
</gene>
<proteinExistence type="predicted"/>
<organism evidence="1 2">
    <name type="scientific">Lentisphaera araneosa HTCC2155</name>
    <dbReference type="NCBI Taxonomy" id="313628"/>
    <lineage>
        <taxon>Bacteria</taxon>
        <taxon>Pseudomonadati</taxon>
        <taxon>Lentisphaerota</taxon>
        <taxon>Lentisphaeria</taxon>
        <taxon>Lentisphaerales</taxon>
        <taxon>Lentisphaeraceae</taxon>
        <taxon>Lentisphaera</taxon>
    </lineage>
</organism>